<evidence type="ECO:0000313" key="2">
    <source>
        <dbReference type="Proteomes" id="UP000276133"/>
    </source>
</evidence>
<dbReference type="AlphaFoldDB" id="A0A3M7S547"/>
<sequence length="88" mass="10245">MFGIITQNHLFIFFTVSYRLINRLLNFKCVKYSLNMPPKKLAGTAIHLSGSQSYDFLPFQSRLDFEFMTLTSDQLCNNKKSKPNHSLH</sequence>
<dbReference type="EMBL" id="REGN01002026">
    <property type="protein sequence ID" value="RNA30891.1"/>
    <property type="molecule type" value="Genomic_DNA"/>
</dbReference>
<gene>
    <name evidence="1" type="ORF">BpHYR1_015573</name>
</gene>
<accession>A0A3M7S547</accession>
<reference evidence="1 2" key="1">
    <citation type="journal article" date="2018" name="Sci. Rep.">
        <title>Genomic signatures of local adaptation to the degree of environmental predictability in rotifers.</title>
        <authorList>
            <person name="Franch-Gras L."/>
            <person name="Hahn C."/>
            <person name="Garcia-Roger E.M."/>
            <person name="Carmona M.J."/>
            <person name="Serra M."/>
            <person name="Gomez A."/>
        </authorList>
    </citation>
    <scope>NUCLEOTIDE SEQUENCE [LARGE SCALE GENOMIC DNA]</scope>
    <source>
        <strain evidence="1">HYR1</strain>
    </source>
</reference>
<name>A0A3M7S547_BRAPC</name>
<protein>
    <submittedName>
        <fullName evidence="1">Uncharacterized protein</fullName>
    </submittedName>
</protein>
<organism evidence="1 2">
    <name type="scientific">Brachionus plicatilis</name>
    <name type="common">Marine rotifer</name>
    <name type="synonym">Brachionus muelleri</name>
    <dbReference type="NCBI Taxonomy" id="10195"/>
    <lineage>
        <taxon>Eukaryota</taxon>
        <taxon>Metazoa</taxon>
        <taxon>Spiralia</taxon>
        <taxon>Gnathifera</taxon>
        <taxon>Rotifera</taxon>
        <taxon>Eurotatoria</taxon>
        <taxon>Monogononta</taxon>
        <taxon>Pseudotrocha</taxon>
        <taxon>Ploima</taxon>
        <taxon>Brachionidae</taxon>
        <taxon>Brachionus</taxon>
    </lineage>
</organism>
<proteinExistence type="predicted"/>
<dbReference type="Proteomes" id="UP000276133">
    <property type="component" value="Unassembled WGS sequence"/>
</dbReference>
<keyword evidence="2" id="KW-1185">Reference proteome</keyword>
<comment type="caution">
    <text evidence="1">The sequence shown here is derived from an EMBL/GenBank/DDBJ whole genome shotgun (WGS) entry which is preliminary data.</text>
</comment>
<evidence type="ECO:0000313" key="1">
    <source>
        <dbReference type="EMBL" id="RNA30891.1"/>
    </source>
</evidence>